<sequence>MTPPPERPLIVDLTGPDLTPEEGRWLRRHPVGGVCLFARNITSPERTARLVADVRDALGRDALIATDQEGGAVLRRLDVPQPPTPQGLGVLDDPDAAYRAGAIAARGLIELGINWNYAPSLDVNVDPLNPVIGERSFGTDPARVAALGVAWARGSEAAGVMAAVKHFPGHGDTRVDSHLALPVVAKSRAALEATEWLPFRAAVQAGVGSVMTAHILYPAVDPHEPATLSPALLRGLLRGEWGYGGVIVTDAMDMRAVADRHPDGRGAALAVRAGADAVLVCSHGEPGVLDRHVAALHAARRDGTLSEEHLTEAAWRLDHALHHFPGTPRPYPGAQQSADRAELLGWANRHLQWQGERVPLDPDRPVLLLAQGCPDIGGPYGDHLPGETLAAALREAFPALTYSDLSDPQATEQALTAHPDTPVLLATTGRWTLPAGTHALAERLSHRTAPALHLALWSADAASQLPLPAVITHGFRTANLEALKAALLNRK</sequence>
<dbReference type="InterPro" id="IPR019800">
    <property type="entry name" value="Glyco_hydro_3_AS"/>
</dbReference>
<protein>
    <recommendedName>
        <fullName evidence="4">Glycoside hydrolase family 3 N-terminal domain-containing protein</fullName>
    </recommendedName>
</protein>
<dbReference type="InterPro" id="IPR001764">
    <property type="entry name" value="Glyco_hydro_3_N"/>
</dbReference>
<dbReference type="GO" id="GO:0005975">
    <property type="term" value="P:carbohydrate metabolic process"/>
    <property type="evidence" value="ECO:0007669"/>
    <property type="project" value="InterPro"/>
</dbReference>
<accession>A0A917PH85</accession>
<dbReference type="Pfam" id="PF00933">
    <property type="entry name" value="Glyco_hydro_3"/>
    <property type="match status" value="1"/>
</dbReference>
<dbReference type="PANTHER" id="PTHR30480">
    <property type="entry name" value="BETA-HEXOSAMINIDASE-RELATED"/>
    <property type="match status" value="1"/>
</dbReference>
<dbReference type="PROSITE" id="PS00775">
    <property type="entry name" value="GLYCOSYL_HYDROL_F3"/>
    <property type="match status" value="1"/>
</dbReference>
<organism evidence="5 6">
    <name type="scientific">Deinococcus aquiradiocola</name>
    <dbReference type="NCBI Taxonomy" id="393059"/>
    <lineage>
        <taxon>Bacteria</taxon>
        <taxon>Thermotogati</taxon>
        <taxon>Deinococcota</taxon>
        <taxon>Deinococci</taxon>
        <taxon>Deinococcales</taxon>
        <taxon>Deinococcaceae</taxon>
        <taxon>Deinococcus</taxon>
    </lineage>
</organism>
<comment type="caution">
    <text evidence="5">The sequence shown here is derived from an EMBL/GenBank/DDBJ whole genome shotgun (WGS) entry which is preliminary data.</text>
</comment>
<gene>
    <name evidence="5" type="ORF">GCM10008939_22400</name>
</gene>
<name>A0A917PH85_9DEIO</name>
<dbReference type="GO" id="GO:0009254">
    <property type="term" value="P:peptidoglycan turnover"/>
    <property type="evidence" value="ECO:0007669"/>
    <property type="project" value="TreeGrafter"/>
</dbReference>
<keyword evidence="3" id="KW-0326">Glycosidase</keyword>
<dbReference type="Proteomes" id="UP000635726">
    <property type="component" value="Unassembled WGS sequence"/>
</dbReference>
<reference evidence="5" key="1">
    <citation type="journal article" date="2014" name="Int. J. Syst. Evol. Microbiol.">
        <title>Complete genome sequence of Corynebacterium casei LMG S-19264T (=DSM 44701T), isolated from a smear-ripened cheese.</title>
        <authorList>
            <consortium name="US DOE Joint Genome Institute (JGI-PGF)"/>
            <person name="Walter F."/>
            <person name="Albersmeier A."/>
            <person name="Kalinowski J."/>
            <person name="Ruckert C."/>
        </authorList>
    </citation>
    <scope>NUCLEOTIDE SEQUENCE</scope>
    <source>
        <strain evidence="5">JCM 14371</strain>
    </source>
</reference>
<feature type="domain" description="Glycoside hydrolase family 3 N-terminal" evidence="4">
    <location>
        <begin position="21"/>
        <end position="317"/>
    </location>
</feature>
<dbReference type="PANTHER" id="PTHR30480:SF16">
    <property type="entry name" value="GLYCOSIDE HYDROLASE FAMILY 3 DOMAIN PROTEIN"/>
    <property type="match status" value="1"/>
</dbReference>
<proteinExistence type="inferred from homology"/>
<dbReference type="RefSeq" id="WP_188963373.1">
    <property type="nucleotide sequence ID" value="NZ_BMOE01000007.1"/>
</dbReference>
<dbReference type="SUPFAM" id="SSF51445">
    <property type="entry name" value="(Trans)glycosidases"/>
    <property type="match status" value="1"/>
</dbReference>
<dbReference type="InterPro" id="IPR036962">
    <property type="entry name" value="Glyco_hydro_3_N_sf"/>
</dbReference>
<dbReference type="Gene3D" id="3.20.20.300">
    <property type="entry name" value="Glycoside hydrolase, family 3, N-terminal domain"/>
    <property type="match status" value="1"/>
</dbReference>
<reference evidence="5" key="2">
    <citation type="submission" date="2020-09" db="EMBL/GenBank/DDBJ databases">
        <authorList>
            <person name="Sun Q."/>
            <person name="Ohkuma M."/>
        </authorList>
    </citation>
    <scope>NUCLEOTIDE SEQUENCE</scope>
    <source>
        <strain evidence="5">JCM 14371</strain>
    </source>
</reference>
<keyword evidence="2" id="KW-0378">Hydrolase</keyword>
<dbReference type="InterPro" id="IPR017853">
    <property type="entry name" value="GH"/>
</dbReference>
<evidence type="ECO:0000313" key="5">
    <source>
        <dbReference type="EMBL" id="GGJ77912.1"/>
    </source>
</evidence>
<dbReference type="NCBIfam" id="NF003740">
    <property type="entry name" value="PRK05337.1"/>
    <property type="match status" value="1"/>
</dbReference>
<evidence type="ECO:0000256" key="3">
    <source>
        <dbReference type="ARBA" id="ARBA00023295"/>
    </source>
</evidence>
<evidence type="ECO:0000256" key="1">
    <source>
        <dbReference type="ARBA" id="ARBA00005336"/>
    </source>
</evidence>
<dbReference type="GO" id="GO:0004553">
    <property type="term" value="F:hydrolase activity, hydrolyzing O-glycosyl compounds"/>
    <property type="evidence" value="ECO:0007669"/>
    <property type="project" value="InterPro"/>
</dbReference>
<evidence type="ECO:0000259" key="4">
    <source>
        <dbReference type="Pfam" id="PF00933"/>
    </source>
</evidence>
<comment type="similarity">
    <text evidence="1">Belongs to the glycosyl hydrolase 3 family.</text>
</comment>
<keyword evidence="6" id="KW-1185">Reference proteome</keyword>
<dbReference type="AlphaFoldDB" id="A0A917PH85"/>
<dbReference type="InterPro" id="IPR050226">
    <property type="entry name" value="NagZ_Beta-hexosaminidase"/>
</dbReference>
<evidence type="ECO:0000256" key="2">
    <source>
        <dbReference type="ARBA" id="ARBA00022801"/>
    </source>
</evidence>
<dbReference type="EMBL" id="BMOE01000007">
    <property type="protein sequence ID" value="GGJ77912.1"/>
    <property type="molecule type" value="Genomic_DNA"/>
</dbReference>
<evidence type="ECO:0000313" key="6">
    <source>
        <dbReference type="Proteomes" id="UP000635726"/>
    </source>
</evidence>